<feature type="compositionally biased region" description="Low complexity" evidence="1">
    <location>
        <begin position="112"/>
        <end position="144"/>
    </location>
</feature>
<evidence type="ECO:0000313" key="2">
    <source>
        <dbReference type="EMBL" id="ODV97332.1"/>
    </source>
</evidence>
<sequence>MAAYPTQTHILQDQSVSDILSKTDNQNLVLMPFSEQFDDVDKHIANYRRYQQNRKTFTASNNSMNIQQQNGFNKQQRCIIQPAKQQNLFNVQNRYQHPAHQQRSNSVSPHYQQPQQHQQHQQHQHQAPRFQPQRAQQVQVQIQQQQPQQQPILFSNSAANILTNNNLSSTSSISSTASSNFSNFSNFTNSTNATNVTNPPVAVAAATTAANANANATGPVSIGGGLGLAGSASPSFTDILSPKFDPFAVGKNVNLGGAFANQRNHLSSVAEGVNHGITEFNLNSFADPAVTNSTSATSGSSLNANTYNNNVIFKTSANNIWGNDMSVWS</sequence>
<evidence type="ECO:0000313" key="3">
    <source>
        <dbReference type="Proteomes" id="UP000094236"/>
    </source>
</evidence>
<dbReference type="Proteomes" id="UP000094236">
    <property type="component" value="Unassembled WGS sequence"/>
</dbReference>
<proteinExistence type="predicted"/>
<feature type="compositionally biased region" description="Polar residues" evidence="1">
    <location>
        <begin position="97"/>
        <end position="111"/>
    </location>
</feature>
<accession>A0A1E4U004</accession>
<organism evidence="2 3">
    <name type="scientific">Pachysolen tannophilus NRRL Y-2460</name>
    <dbReference type="NCBI Taxonomy" id="669874"/>
    <lineage>
        <taxon>Eukaryota</taxon>
        <taxon>Fungi</taxon>
        <taxon>Dikarya</taxon>
        <taxon>Ascomycota</taxon>
        <taxon>Saccharomycotina</taxon>
        <taxon>Pichiomycetes</taxon>
        <taxon>Pachysolenaceae</taxon>
        <taxon>Pachysolen</taxon>
    </lineage>
</organism>
<reference evidence="3" key="1">
    <citation type="submission" date="2016-05" db="EMBL/GenBank/DDBJ databases">
        <title>Comparative genomics of biotechnologically important yeasts.</title>
        <authorList>
            <consortium name="DOE Joint Genome Institute"/>
            <person name="Riley R."/>
            <person name="Haridas S."/>
            <person name="Wolfe K.H."/>
            <person name="Lopes M.R."/>
            <person name="Hittinger C.T."/>
            <person name="Goker M."/>
            <person name="Salamov A."/>
            <person name="Wisecaver J."/>
            <person name="Long T.M."/>
            <person name="Aerts A.L."/>
            <person name="Barry K."/>
            <person name="Choi C."/>
            <person name="Clum A."/>
            <person name="Coughlan A.Y."/>
            <person name="Deshpande S."/>
            <person name="Douglass A.P."/>
            <person name="Hanson S.J."/>
            <person name="Klenk H.-P."/>
            <person name="Labutti K."/>
            <person name="Lapidus A."/>
            <person name="Lindquist E."/>
            <person name="Lipzen A."/>
            <person name="Meier-Kolthoff J.P."/>
            <person name="Ohm R.A."/>
            <person name="Otillar R.P."/>
            <person name="Pangilinan J."/>
            <person name="Peng Y."/>
            <person name="Rokas A."/>
            <person name="Rosa C.A."/>
            <person name="Scheuner C."/>
            <person name="Sibirny A.A."/>
            <person name="Slot J.C."/>
            <person name="Stielow J.B."/>
            <person name="Sun H."/>
            <person name="Kurtzman C.P."/>
            <person name="Blackwell M."/>
            <person name="Grigoriev I.V."/>
            <person name="Jeffries T.W."/>
        </authorList>
    </citation>
    <scope>NUCLEOTIDE SEQUENCE [LARGE SCALE GENOMIC DNA]</scope>
    <source>
        <strain evidence="3">NRRL Y-2460</strain>
    </source>
</reference>
<gene>
    <name evidence="2" type="ORF">PACTADRAFT_49064</name>
</gene>
<dbReference type="EMBL" id="KV454012">
    <property type="protein sequence ID" value="ODV97332.1"/>
    <property type="molecule type" value="Genomic_DNA"/>
</dbReference>
<name>A0A1E4U004_PACTA</name>
<keyword evidence="3" id="KW-1185">Reference proteome</keyword>
<protein>
    <submittedName>
        <fullName evidence="2">Uncharacterized protein</fullName>
    </submittedName>
</protein>
<feature type="region of interest" description="Disordered" evidence="1">
    <location>
        <begin position="97"/>
        <end position="144"/>
    </location>
</feature>
<dbReference type="AlphaFoldDB" id="A0A1E4U004"/>
<evidence type="ECO:0000256" key="1">
    <source>
        <dbReference type="SAM" id="MobiDB-lite"/>
    </source>
</evidence>